<gene>
    <name evidence="1" type="ORF">HG66A1_35870</name>
</gene>
<protein>
    <submittedName>
        <fullName evidence="1">Uncharacterized protein</fullName>
    </submittedName>
</protein>
<accession>A0A517PQX7</accession>
<reference evidence="1 2" key="1">
    <citation type="submission" date="2019-02" db="EMBL/GenBank/DDBJ databases">
        <title>Deep-cultivation of Planctomycetes and their phenomic and genomic characterization uncovers novel biology.</title>
        <authorList>
            <person name="Wiegand S."/>
            <person name="Jogler M."/>
            <person name="Boedeker C."/>
            <person name="Pinto D."/>
            <person name="Vollmers J."/>
            <person name="Rivas-Marin E."/>
            <person name="Kohn T."/>
            <person name="Peeters S.H."/>
            <person name="Heuer A."/>
            <person name="Rast P."/>
            <person name="Oberbeckmann S."/>
            <person name="Bunk B."/>
            <person name="Jeske O."/>
            <person name="Meyerdierks A."/>
            <person name="Storesund J.E."/>
            <person name="Kallscheuer N."/>
            <person name="Luecker S."/>
            <person name="Lage O.M."/>
            <person name="Pohl T."/>
            <person name="Merkel B.J."/>
            <person name="Hornburger P."/>
            <person name="Mueller R.-W."/>
            <person name="Bruemmer F."/>
            <person name="Labrenz M."/>
            <person name="Spormann A.M."/>
            <person name="Op den Camp H."/>
            <person name="Overmann J."/>
            <person name="Amann R."/>
            <person name="Jetten M.S.M."/>
            <person name="Mascher T."/>
            <person name="Medema M.H."/>
            <person name="Devos D.P."/>
            <person name="Kaster A.-K."/>
            <person name="Ovreas L."/>
            <person name="Rohde M."/>
            <person name="Galperin M.Y."/>
            <person name="Jogler C."/>
        </authorList>
    </citation>
    <scope>NUCLEOTIDE SEQUENCE [LARGE SCALE GENOMIC DNA]</scope>
    <source>
        <strain evidence="1 2">HG66A1</strain>
    </source>
</reference>
<proteinExistence type="predicted"/>
<sequence length="68" mass="7886">MQRESLPVPLYAEAWFRKSNYTLRPVWHPEYILLNCYRLRSTTQLRQGNNVCSLTLSTAPGLLSTLNC</sequence>
<organism evidence="1 2">
    <name type="scientific">Gimesia chilikensis</name>
    <dbReference type="NCBI Taxonomy" id="2605989"/>
    <lineage>
        <taxon>Bacteria</taxon>
        <taxon>Pseudomonadati</taxon>
        <taxon>Planctomycetota</taxon>
        <taxon>Planctomycetia</taxon>
        <taxon>Planctomycetales</taxon>
        <taxon>Planctomycetaceae</taxon>
        <taxon>Gimesia</taxon>
    </lineage>
</organism>
<evidence type="ECO:0000313" key="2">
    <source>
        <dbReference type="Proteomes" id="UP000320421"/>
    </source>
</evidence>
<keyword evidence="2" id="KW-1185">Reference proteome</keyword>
<name>A0A517PQX7_9PLAN</name>
<evidence type="ECO:0000313" key="1">
    <source>
        <dbReference type="EMBL" id="QDT21784.1"/>
    </source>
</evidence>
<dbReference type="Proteomes" id="UP000320421">
    <property type="component" value="Chromosome"/>
</dbReference>
<dbReference type="AlphaFoldDB" id="A0A517PQX7"/>
<dbReference type="EMBL" id="CP036266">
    <property type="protein sequence ID" value="QDT21784.1"/>
    <property type="molecule type" value="Genomic_DNA"/>
</dbReference>